<dbReference type="AlphaFoldDB" id="A0A0G1WZN4"/>
<gene>
    <name evidence="2" type="ORF">UY17_C0012G0009</name>
</gene>
<keyword evidence="1" id="KW-0732">Signal</keyword>
<feature type="signal peptide" evidence="1">
    <location>
        <begin position="1"/>
        <end position="27"/>
    </location>
</feature>
<feature type="chain" id="PRO_5002540735" evidence="1">
    <location>
        <begin position="28"/>
        <end position="179"/>
    </location>
</feature>
<reference evidence="2 3" key="1">
    <citation type="journal article" date="2015" name="Nature">
        <title>rRNA introns, odd ribosomes, and small enigmatic genomes across a large radiation of phyla.</title>
        <authorList>
            <person name="Brown C.T."/>
            <person name="Hug L.A."/>
            <person name="Thomas B.C."/>
            <person name="Sharon I."/>
            <person name="Castelle C.J."/>
            <person name="Singh A."/>
            <person name="Wilkins M.J."/>
            <person name="Williams K.H."/>
            <person name="Banfield J.F."/>
        </authorList>
    </citation>
    <scope>NUCLEOTIDE SEQUENCE [LARGE SCALE GENOMIC DNA]</scope>
</reference>
<evidence type="ECO:0000313" key="3">
    <source>
        <dbReference type="Proteomes" id="UP000034772"/>
    </source>
</evidence>
<sequence>MKKTLSRVAPFLMAVVMLGSFAGVASAQTYIHANGGGYWTQTGSGWNSISNDGYCVSGRGPCGSTLWYLQYNYNHSGCGYDADARYDMASVVGYNGDTYAWIDSSTGNMYGADYDVVYNYASTYGSTVDQSAYYEAWATIALDKYRTSIVWESDGWGNAYICNGVSGLQVEFDEVKLEI</sequence>
<evidence type="ECO:0000256" key="1">
    <source>
        <dbReference type="SAM" id="SignalP"/>
    </source>
</evidence>
<name>A0A0G1WZN4_9BACT</name>
<dbReference type="EMBL" id="LCOZ01000012">
    <property type="protein sequence ID" value="KKU87650.1"/>
    <property type="molecule type" value="Genomic_DNA"/>
</dbReference>
<evidence type="ECO:0000313" key="2">
    <source>
        <dbReference type="EMBL" id="KKU87650.1"/>
    </source>
</evidence>
<proteinExistence type="predicted"/>
<protein>
    <submittedName>
        <fullName evidence="2">Uncharacterized protein</fullName>
    </submittedName>
</protein>
<organism evidence="2 3">
    <name type="scientific">Candidatus Beckwithbacteria bacterium GW2011_GWC2_47_9</name>
    <dbReference type="NCBI Taxonomy" id="1618373"/>
    <lineage>
        <taxon>Bacteria</taxon>
        <taxon>Candidatus Beckwithiibacteriota</taxon>
    </lineage>
</organism>
<dbReference type="Proteomes" id="UP000034772">
    <property type="component" value="Unassembled WGS sequence"/>
</dbReference>
<accession>A0A0G1WZN4</accession>
<comment type="caution">
    <text evidence="2">The sequence shown here is derived from an EMBL/GenBank/DDBJ whole genome shotgun (WGS) entry which is preliminary data.</text>
</comment>